<evidence type="ECO:0000256" key="8">
    <source>
        <dbReference type="PIRNR" id="PIRNR025024"/>
    </source>
</evidence>
<dbReference type="Gene3D" id="1.10.10.10">
    <property type="entry name" value="Winged helix-like DNA-binding domain superfamily/Winged helix DNA-binding domain"/>
    <property type="match status" value="1"/>
</dbReference>
<keyword evidence="6 8" id="KW-0804">Transcription</keyword>
<dbReference type="AlphaFoldDB" id="A0A9N9QDC0"/>
<dbReference type="CDD" id="cd02335">
    <property type="entry name" value="ZZ_ADA2"/>
    <property type="match status" value="1"/>
</dbReference>
<dbReference type="Pfam" id="PF22941">
    <property type="entry name" value="TADA2A-like_3rd"/>
    <property type="match status" value="1"/>
</dbReference>
<dbReference type="SUPFAM" id="SSF57850">
    <property type="entry name" value="RING/U-box"/>
    <property type="match status" value="1"/>
</dbReference>
<dbReference type="InterPro" id="IPR036388">
    <property type="entry name" value="WH-like_DNA-bd_sf"/>
</dbReference>
<dbReference type="CDD" id="cd00167">
    <property type="entry name" value="SANT"/>
    <property type="match status" value="1"/>
</dbReference>
<reference evidence="13" key="1">
    <citation type="submission" date="2022-01" db="EMBL/GenBank/DDBJ databases">
        <authorList>
            <person name="King R."/>
        </authorList>
    </citation>
    <scope>NUCLEOTIDE SEQUENCE</scope>
</reference>
<dbReference type="Gene3D" id="3.30.60.90">
    <property type="match status" value="1"/>
</dbReference>
<dbReference type="GO" id="GO:0003713">
    <property type="term" value="F:transcription coactivator activity"/>
    <property type="evidence" value="ECO:0007669"/>
    <property type="project" value="InterPro"/>
</dbReference>
<dbReference type="GO" id="GO:0008270">
    <property type="term" value="F:zinc ion binding"/>
    <property type="evidence" value="ECO:0007669"/>
    <property type="project" value="UniProtKB-KW"/>
</dbReference>
<dbReference type="GO" id="GO:0006338">
    <property type="term" value="P:chromatin remodeling"/>
    <property type="evidence" value="ECO:0007669"/>
    <property type="project" value="TreeGrafter"/>
</dbReference>
<feature type="domain" description="ZZ-type" evidence="11">
    <location>
        <begin position="4"/>
        <end position="59"/>
    </location>
</feature>
<evidence type="ECO:0000256" key="6">
    <source>
        <dbReference type="ARBA" id="ARBA00023163"/>
    </source>
</evidence>
<dbReference type="PROSITE" id="PS51293">
    <property type="entry name" value="SANT"/>
    <property type="match status" value="1"/>
</dbReference>
<evidence type="ECO:0000256" key="3">
    <source>
        <dbReference type="ARBA" id="ARBA00022771"/>
    </source>
</evidence>
<evidence type="ECO:0000256" key="1">
    <source>
        <dbReference type="ARBA" id="ARBA00004123"/>
    </source>
</evidence>
<proteinExistence type="predicted"/>
<dbReference type="InterPro" id="IPR000433">
    <property type="entry name" value="Znf_ZZ"/>
</dbReference>
<dbReference type="InterPro" id="IPR009057">
    <property type="entry name" value="Homeodomain-like_sf"/>
</dbReference>
<name>A0A9N9QDC0_9CUCU</name>
<sequence length="492" mass="56219">MADLSKVSCTYCQEDINTVPIQCCECPNFYICIQCFVVGAEIGPHKNDHSYKFKDNCSVRIFGGRGAWTGREHLQLLDAAELYSFTNWEGIAQQLENRTAEECREEFTARYLDGNIGKAMWSKISKPNIIIDLVEDDGPLSQDAISKLAPLDATLEEAKILGYKPHRDDFEREYNPEAEQLIADIPEEDNDYKVDKALRLAIVDMYTRRLRERQRRKRIVRDYQLVAKYFDNLRRDPSQPLFGKEQKELRDNMRIFAQFLNAGEHERFIASIERERELRHRLSELLRYRSLGMTTQEEIVHYEQHVAYQKQQIRHGKTGSSGFAMGIQGLNQSLSSENGNVEAVSSFIDGRTTWPSESDSGCDNGAALPGRAEEFLIDPVAVAPITPSWTMTVTQTVSSQMRSSSANPSWLNLRLLPFGKWLSKQEIQLCEHFQIQPSTYVHMKTFLIEDNLLTPGKYQHIFKREVDECTGVKDVVTKFLGINGLLPGVSAK</sequence>
<evidence type="ECO:0000256" key="2">
    <source>
        <dbReference type="ARBA" id="ARBA00022723"/>
    </source>
</evidence>
<feature type="domain" description="SANT" evidence="12">
    <location>
        <begin position="63"/>
        <end position="115"/>
    </location>
</feature>
<gene>
    <name evidence="13" type="ORF">CEUTPL_LOCUS6310</name>
</gene>
<keyword evidence="5 8" id="KW-0805">Transcription regulation</keyword>
<dbReference type="InterPro" id="IPR017884">
    <property type="entry name" value="SANT_dom"/>
</dbReference>
<evidence type="ECO:0000259" key="12">
    <source>
        <dbReference type="PROSITE" id="PS51293"/>
    </source>
</evidence>
<dbReference type="GO" id="GO:0003682">
    <property type="term" value="F:chromatin binding"/>
    <property type="evidence" value="ECO:0007669"/>
    <property type="project" value="TreeGrafter"/>
</dbReference>
<dbReference type="Pfam" id="PF25299">
    <property type="entry name" value="ZZ_ADA2"/>
    <property type="match status" value="1"/>
</dbReference>
<feature type="domain" description="Myb-like" evidence="10">
    <location>
        <begin position="65"/>
        <end position="111"/>
    </location>
</feature>
<dbReference type="GO" id="GO:0070461">
    <property type="term" value="C:SAGA-type complex"/>
    <property type="evidence" value="ECO:0007669"/>
    <property type="project" value="TreeGrafter"/>
</dbReference>
<dbReference type="SUPFAM" id="SSF46689">
    <property type="entry name" value="Homeodomain-like"/>
    <property type="match status" value="2"/>
</dbReference>
<dbReference type="PROSITE" id="PS50135">
    <property type="entry name" value="ZF_ZZ_2"/>
    <property type="match status" value="1"/>
</dbReference>
<dbReference type="Gene3D" id="1.10.10.60">
    <property type="entry name" value="Homeodomain-like"/>
    <property type="match status" value="1"/>
</dbReference>
<keyword evidence="7 8" id="KW-0539">Nucleus</keyword>
<evidence type="ECO:0000313" key="13">
    <source>
        <dbReference type="EMBL" id="CAG9765705.1"/>
    </source>
</evidence>
<keyword evidence="3 9" id="KW-0863">Zinc-finger</keyword>
<comment type="subcellular location">
    <subcellularLocation>
        <location evidence="1 8">Nucleus</location>
    </subcellularLocation>
</comment>
<dbReference type="PANTHER" id="PTHR12374:SF63">
    <property type="entry name" value="TRANSCRIPTIONAL ADAPTER 2-BETA"/>
    <property type="match status" value="1"/>
</dbReference>
<evidence type="ECO:0000259" key="10">
    <source>
        <dbReference type="PROSITE" id="PS50090"/>
    </source>
</evidence>
<dbReference type="SMART" id="SM00717">
    <property type="entry name" value="SANT"/>
    <property type="match status" value="1"/>
</dbReference>
<evidence type="ECO:0000259" key="11">
    <source>
        <dbReference type="PROSITE" id="PS50135"/>
    </source>
</evidence>
<keyword evidence="14" id="KW-1185">Reference proteome</keyword>
<dbReference type="PROSITE" id="PS50090">
    <property type="entry name" value="MYB_LIKE"/>
    <property type="match status" value="1"/>
</dbReference>
<accession>A0A9N9QDC0</accession>
<dbReference type="InterPro" id="IPR055141">
    <property type="entry name" value="TADA2A_B-like_dom"/>
</dbReference>
<dbReference type="Pfam" id="PF00249">
    <property type="entry name" value="Myb_DNA-binding"/>
    <property type="match status" value="1"/>
</dbReference>
<dbReference type="InterPro" id="IPR016827">
    <property type="entry name" value="Ada2/TADA2"/>
</dbReference>
<organism evidence="13 14">
    <name type="scientific">Ceutorhynchus assimilis</name>
    <name type="common">cabbage seed weevil</name>
    <dbReference type="NCBI Taxonomy" id="467358"/>
    <lineage>
        <taxon>Eukaryota</taxon>
        <taxon>Metazoa</taxon>
        <taxon>Ecdysozoa</taxon>
        <taxon>Arthropoda</taxon>
        <taxon>Hexapoda</taxon>
        <taxon>Insecta</taxon>
        <taxon>Pterygota</taxon>
        <taxon>Neoptera</taxon>
        <taxon>Endopterygota</taxon>
        <taxon>Coleoptera</taxon>
        <taxon>Polyphaga</taxon>
        <taxon>Cucujiformia</taxon>
        <taxon>Curculionidae</taxon>
        <taxon>Ceutorhynchinae</taxon>
        <taxon>Ceutorhynchus</taxon>
    </lineage>
</organism>
<dbReference type="OrthoDB" id="270417at2759"/>
<dbReference type="InterPro" id="IPR043145">
    <property type="entry name" value="Znf_ZZ_sf"/>
</dbReference>
<evidence type="ECO:0000256" key="4">
    <source>
        <dbReference type="ARBA" id="ARBA00022833"/>
    </source>
</evidence>
<dbReference type="PANTHER" id="PTHR12374">
    <property type="entry name" value="TRANSCRIPTIONAL ADAPTOR 2 ADA2 -RELATED"/>
    <property type="match status" value="1"/>
</dbReference>
<keyword evidence="2" id="KW-0479">Metal-binding</keyword>
<dbReference type="EMBL" id="OU892279">
    <property type="protein sequence ID" value="CAG9765705.1"/>
    <property type="molecule type" value="Genomic_DNA"/>
</dbReference>
<evidence type="ECO:0000313" key="14">
    <source>
        <dbReference type="Proteomes" id="UP001152799"/>
    </source>
</evidence>
<dbReference type="GO" id="GO:0006357">
    <property type="term" value="P:regulation of transcription by RNA polymerase II"/>
    <property type="evidence" value="ECO:0007669"/>
    <property type="project" value="InterPro"/>
</dbReference>
<dbReference type="InterPro" id="IPR041983">
    <property type="entry name" value="ADA2-like_ZZ"/>
</dbReference>
<dbReference type="GO" id="GO:0005634">
    <property type="term" value="C:nucleus"/>
    <property type="evidence" value="ECO:0007669"/>
    <property type="project" value="UniProtKB-SubCell"/>
</dbReference>
<evidence type="ECO:0000256" key="5">
    <source>
        <dbReference type="ARBA" id="ARBA00023015"/>
    </source>
</evidence>
<dbReference type="PIRSF" id="PIRSF025024">
    <property type="entry name" value="Transcriptional_adaptor_2"/>
    <property type="match status" value="1"/>
</dbReference>
<dbReference type="InterPro" id="IPR001005">
    <property type="entry name" value="SANT/Myb"/>
</dbReference>
<dbReference type="Proteomes" id="UP001152799">
    <property type="component" value="Chromosome 3"/>
</dbReference>
<protein>
    <recommendedName>
        <fullName evidence="8">Transcriptional adapter</fullName>
    </recommendedName>
</protein>
<evidence type="ECO:0000256" key="9">
    <source>
        <dbReference type="PROSITE-ProRule" id="PRU00228"/>
    </source>
</evidence>
<evidence type="ECO:0000256" key="7">
    <source>
        <dbReference type="ARBA" id="ARBA00023242"/>
    </source>
</evidence>
<keyword evidence="4" id="KW-0862">Zinc</keyword>